<name>I3WJH3_BIFBI</name>
<accession>I3WJH3</accession>
<dbReference type="SUPFAM" id="SSF47090">
    <property type="entry name" value="PGBD-like"/>
    <property type="match status" value="1"/>
</dbReference>
<proteinExistence type="predicted"/>
<feature type="signal peptide" evidence="1">
    <location>
        <begin position="1"/>
        <end position="19"/>
    </location>
</feature>
<sequence>MGFVAACMAACLAAGMGLAVGLERTMTPPSLSDSSDAGNLALGSEEFDDVRSLNVDVTASPAGGVAFPVSGRATFASCPADGVVRSGSREYGVDGTPLVSLHTDTPLYRDLAYGDKGDDVTALQNELAALGYGGSRSGVFDWATWDAWRRLYAANAGTATAAARVQQGAFSRALAVWLPAQTMSVSCAASLGSTVTGDSTDSLACVLSSCYRPVWREFSFRKSGRF</sequence>
<dbReference type="KEGG" id="bbf:BBB_1445"/>
<organism evidence="2 3">
    <name type="scientific">Bifidobacterium bifidum BGN4</name>
    <dbReference type="NCBI Taxonomy" id="484020"/>
    <lineage>
        <taxon>Bacteria</taxon>
        <taxon>Bacillati</taxon>
        <taxon>Actinomycetota</taxon>
        <taxon>Actinomycetes</taxon>
        <taxon>Bifidobacteriales</taxon>
        <taxon>Bifidobacteriaceae</taxon>
        <taxon>Bifidobacterium</taxon>
    </lineage>
</organism>
<reference evidence="2 3" key="1">
    <citation type="journal article" date="2012" name="J. Bacteriol.">
        <title>Complete Genome Sequence of the Probiotic Bacterium Bifidobacterium bifidum Strain BGN4.</title>
        <authorList>
            <person name="Yu D.S."/>
            <person name="Jeong H."/>
            <person name="Lee D.H."/>
            <person name="Kwon S.K."/>
            <person name="Song J.Y."/>
            <person name="Kim B.K."/>
            <person name="Park M.S."/>
            <person name="Ji G.E."/>
            <person name="Oh T.K."/>
            <person name="Kim J.F."/>
        </authorList>
    </citation>
    <scope>NUCLEOTIDE SEQUENCE [LARGE SCALE GENOMIC DNA]</scope>
    <source>
        <strain evidence="2 3">BGN4</strain>
    </source>
</reference>
<dbReference type="Proteomes" id="UP000006173">
    <property type="component" value="Chromosome"/>
</dbReference>
<dbReference type="EMBL" id="CP001361">
    <property type="protein sequence ID" value="AFL05036.1"/>
    <property type="molecule type" value="Genomic_DNA"/>
</dbReference>
<gene>
    <name evidence="2" type="ORF">BBB_1445</name>
</gene>
<feature type="chain" id="PRO_5039175203" description="Peptidoglycan binding-like domain-containing protein" evidence="1">
    <location>
        <begin position="20"/>
        <end position="226"/>
    </location>
</feature>
<dbReference type="InterPro" id="IPR036366">
    <property type="entry name" value="PGBDSf"/>
</dbReference>
<evidence type="ECO:0000313" key="2">
    <source>
        <dbReference type="EMBL" id="AFL05036.1"/>
    </source>
</evidence>
<evidence type="ECO:0000313" key="3">
    <source>
        <dbReference type="Proteomes" id="UP000006173"/>
    </source>
</evidence>
<keyword evidence="1" id="KW-0732">Signal</keyword>
<dbReference type="InterPro" id="IPR036365">
    <property type="entry name" value="PGBD-like_sf"/>
</dbReference>
<dbReference type="PATRIC" id="fig|484020.3.peg.1430"/>
<evidence type="ECO:0008006" key="4">
    <source>
        <dbReference type="Google" id="ProtNLM"/>
    </source>
</evidence>
<dbReference type="HOGENOM" id="CLU_1222809_0_0_11"/>
<dbReference type="AlphaFoldDB" id="I3WJH3"/>
<dbReference type="Gene3D" id="1.10.101.10">
    <property type="entry name" value="PGBD-like superfamily/PGBD"/>
    <property type="match status" value="1"/>
</dbReference>
<evidence type="ECO:0000256" key="1">
    <source>
        <dbReference type="SAM" id="SignalP"/>
    </source>
</evidence>
<protein>
    <recommendedName>
        <fullName evidence="4">Peptidoglycan binding-like domain-containing protein</fullName>
    </recommendedName>
</protein>